<dbReference type="STRING" id="41431.PCC8801_3149"/>
<protein>
    <submittedName>
        <fullName evidence="1">Uncharacterized protein</fullName>
    </submittedName>
</protein>
<gene>
    <name evidence="1" type="ordered locus">PCC8801_3149</name>
</gene>
<evidence type="ECO:0000313" key="2">
    <source>
        <dbReference type="Proteomes" id="UP000008204"/>
    </source>
</evidence>
<dbReference type="HOGENOM" id="CLU_206692_0_0_3"/>
<dbReference type="eggNOG" id="ENOG5032YVT">
    <property type="taxonomic scope" value="Bacteria"/>
</dbReference>
<dbReference type="AlphaFoldDB" id="B7JXE1"/>
<dbReference type="Proteomes" id="UP000008204">
    <property type="component" value="Chromosome"/>
</dbReference>
<keyword evidence="2" id="KW-1185">Reference proteome</keyword>
<dbReference type="RefSeq" id="WP_012596390.1">
    <property type="nucleotide sequence ID" value="NC_011726.1"/>
</dbReference>
<proteinExistence type="predicted"/>
<dbReference type="OrthoDB" id="465604at2"/>
<evidence type="ECO:0000313" key="1">
    <source>
        <dbReference type="EMBL" id="ACK67129.1"/>
    </source>
</evidence>
<name>B7JXE1_RIPO1</name>
<dbReference type="KEGG" id="cyp:PCC8801_3149"/>
<dbReference type="EMBL" id="CP001287">
    <property type="protein sequence ID" value="ACK67129.1"/>
    <property type="molecule type" value="Genomic_DNA"/>
</dbReference>
<reference evidence="2" key="1">
    <citation type="journal article" date="2011" name="MBio">
        <title>Novel metabolic attributes of the genus Cyanothece, comprising a group of unicellular nitrogen-fixing Cyanobacteria.</title>
        <authorList>
            <person name="Bandyopadhyay A."/>
            <person name="Elvitigala T."/>
            <person name="Welsh E."/>
            <person name="Stockel J."/>
            <person name="Liberton M."/>
            <person name="Min H."/>
            <person name="Sherman L.A."/>
            <person name="Pakrasi H.B."/>
        </authorList>
    </citation>
    <scope>NUCLEOTIDE SEQUENCE [LARGE SCALE GENOMIC DNA]</scope>
    <source>
        <strain evidence="2">PCC 8801</strain>
    </source>
</reference>
<organism evidence="1 2">
    <name type="scientific">Rippkaea orientalis (strain PCC 8801 / RF-1)</name>
    <name type="common">Cyanothece sp. (strain PCC 8801)</name>
    <dbReference type="NCBI Taxonomy" id="41431"/>
    <lineage>
        <taxon>Bacteria</taxon>
        <taxon>Bacillati</taxon>
        <taxon>Cyanobacteriota</taxon>
        <taxon>Cyanophyceae</taxon>
        <taxon>Oscillatoriophycideae</taxon>
        <taxon>Chroococcales</taxon>
        <taxon>Aphanothecaceae</taxon>
        <taxon>Rippkaea</taxon>
        <taxon>Rippkaea orientalis</taxon>
    </lineage>
</organism>
<sequence>MGNKNYQKAIQSLTKRILEHQDKIRKELIKESPDQGLIKHWQKEICAFEKAIKQARKRLGR</sequence>
<accession>B7JXE1</accession>